<evidence type="ECO:0000313" key="1">
    <source>
        <dbReference type="EMBL" id="KAJ7985938.1"/>
    </source>
</evidence>
<dbReference type="EMBL" id="CM055762">
    <property type="protein sequence ID" value="KAJ7985938.1"/>
    <property type="molecule type" value="Genomic_DNA"/>
</dbReference>
<gene>
    <name evidence="1" type="ORF">DPEC_G00345650</name>
</gene>
<name>A0ACC2F3K6_DALPE</name>
<sequence length="204" mass="20864">MGVLKAGRKRETVAHLSRDLDRAQGAGKAAVREMAAGKPNQLSSGEACLESAPCWAEVVPGGSFFAVPLIHDGLTGSPCYCQPGPASSRTSSWLKDKINSGGAHGGTTAGCANYLTACLPRSCSAFVGLRLSKASYERHPVITGLSRRLPGSPFSTEMAPGTSSSGLDQRPPVKSGPRSARGASSPRPRPPAGCTGTWASGDAG</sequence>
<organism evidence="1 2">
    <name type="scientific">Dallia pectoralis</name>
    <name type="common">Alaska blackfish</name>
    <dbReference type="NCBI Taxonomy" id="75939"/>
    <lineage>
        <taxon>Eukaryota</taxon>
        <taxon>Metazoa</taxon>
        <taxon>Chordata</taxon>
        <taxon>Craniata</taxon>
        <taxon>Vertebrata</taxon>
        <taxon>Euteleostomi</taxon>
        <taxon>Actinopterygii</taxon>
        <taxon>Neopterygii</taxon>
        <taxon>Teleostei</taxon>
        <taxon>Protacanthopterygii</taxon>
        <taxon>Esociformes</taxon>
        <taxon>Umbridae</taxon>
        <taxon>Dallia</taxon>
    </lineage>
</organism>
<accession>A0ACC2F3K6</accession>
<proteinExistence type="predicted"/>
<comment type="caution">
    <text evidence="1">The sequence shown here is derived from an EMBL/GenBank/DDBJ whole genome shotgun (WGS) entry which is preliminary data.</text>
</comment>
<dbReference type="Proteomes" id="UP001157502">
    <property type="component" value="Chromosome 35"/>
</dbReference>
<protein>
    <submittedName>
        <fullName evidence="1">Uncharacterized protein</fullName>
    </submittedName>
</protein>
<evidence type="ECO:0000313" key="2">
    <source>
        <dbReference type="Proteomes" id="UP001157502"/>
    </source>
</evidence>
<keyword evidence="2" id="KW-1185">Reference proteome</keyword>
<reference evidence="1" key="1">
    <citation type="submission" date="2021-05" db="EMBL/GenBank/DDBJ databases">
        <authorList>
            <person name="Pan Q."/>
            <person name="Jouanno E."/>
            <person name="Zahm M."/>
            <person name="Klopp C."/>
            <person name="Cabau C."/>
            <person name="Louis A."/>
            <person name="Berthelot C."/>
            <person name="Parey E."/>
            <person name="Roest Crollius H."/>
            <person name="Montfort J."/>
            <person name="Robinson-Rechavi M."/>
            <person name="Bouchez O."/>
            <person name="Lampietro C."/>
            <person name="Lopez Roques C."/>
            <person name="Donnadieu C."/>
            <person name="Postlethwait J."/>
            <person name="Bobe J."/>
            <person name="Dillon D."/>
            <person name="Chandos A."/>
            <person name="von Hippel F."/>
            <person name="Guiguen Y."/>
        </authorList>
    </citation>
    <scope>NUCLEOTIDE SEQUENCE</scope>
    <source>
        <strain evidence="1">YG-Jan2019</strain>
    </source>
</reference>